<dbReference type="Pfam" id="PF00176">
    <property type="entry name" value="SNF2-rel_dom"/>
    <property type="match status" value="1"/>
</dbReference>
<accession>A0A9N9GY59</accession>
<reference evidence="14" key="1">
    <citation type="submission" date="2021-06" db="EMBL/GenBank/DDBJ databases">
        <authorList>
            <person name="Kallberg Y."/>
            <person name="Tangrot J."/>
            <person name="Rosling A."/>
        </authorList>
    </citation>
    <scope>NUCLEOTIDE SEQUENCE</scope>
    <source>
        <strain evidence="14">87-6 pot B 2015</strain>
    </source>
</reference>
<comment type="caution">
    <text evidence="14">The sequence shown here is derived from an EMBL/GenBank/DDBJ whole genome shotgun (WGS) entry which is preliminary data.</text>
</comment>
<dbReference type="InterPro" id="IPR049730">
    <property type="entry name" value="SNF2/RAD54-like_C"/>
</dbReference>
<feature type="region of interest" description="Disordered" evidence="11">
    <location>
        <begin position="1851"/>
        <end position="1870"/>
    </location>
</feature>
<keyword evidence="8" id="KW-0539">Nucleus</keyword>
<keyword evidence="4" id="KW-0378">Hydrolase</keyword>
<proteinExistence type="predicted"/>
<dbReference type="Proteomes" id="UP000789375">
    <property type="component" value="Unassembled WGS sequence"/>
</dbReference>
<dbReference type="Gene3D" id="1.25.10.10">
    <property type="entry name" value="Leucine-rich Repeat Variant"/>
    <property type="match status" value="3"/>
</dbReference>
<dbReference type="GO" id="GO:0005524">
    <property type="term" value="F:ATP binding"/>
    <property type="evidence" value="ECO:0007669"/>
    <property type="project" value="UniProtKB-KW"/>
</dbReference>
<comment type="subcellular location">
    <subcellularLocation>
        <location evidence="1">Nucleus</location>
    </subcellularLocation>
</comment>
<dbReference type="PANTHER" id="PTHR36498:SF1">
    <property type="entry name" value="TATA-BINDING PROTEIN-ASSOCIATED FACTOR 172"/>
    <property type="match status" value="1"/>
</dbReference>
<evidence type="ECO:0000256" key="10">
    <source>
        <dbReference type="ARBA" id="ARBA00081329"/>
    </source>
</evidence>
<evidence type="ECO:0000259" key="13">
    <source>
        <dbReference type="PROSITE" id="PS51194"/>
    </source>
</evidence>
<dbReference type="Pfam" id="PF12054">
    <property type="entry name" value="DUF3535"/>
    <property type="match status" value="1"/>
</dbReference>
<dbReference type="FunFam" id="3.40.50.300:FF:000428">
    <property type="entry name" value="TATA-binding protein-associated factor 172"/>
    <property type="match status" value="1"/>
</dbReference>
<evidence type="ECO:0000256" key="3">
    <source>
        <dbReference type="ARBA" id="ARBA00022741"/>
    </source>
</evidence>
<feature type="domain" description="Helicase ATP-binding" evidence="12">
    <location>
        <begin position="1338"/>
        <end position="1501"/>
    </location>
</feature>
<feature type="domain" description="Helicase C-terminal" evidence="13">
    <location>
        <begin position="1662"/>
        <end position="1832"/>
    </location>
</feature>
<dbReference type="SUPFAM" id="SSF48371">
    <property type="entry name" value="ARM repeat"/>
    <property type="match status" value="1"/>
</dbReference>
<dbReference type="InterPro" id="IPR000330">
    <property type="entry name" value="SNF2_N"/>
</dbReference>
<dbReference type="InterPro" id="IPR011989">
    <property type="entry name" value="ARM-like"/>
</dbReference>
<evidence type="ECO:0000313" key="14">
    <source>
        <dbReference type="EMBL" id="CAG8642912.1"/>
    </source>
</evidence>
<dbReference type="InterPro" id="IPR014001">
    <property type="entry name" value="Helicase_ATP-bd"/>
</dbReference>
<dbReference type="GO" id="GO:0003677">
    <property type="term" value="F:DNA binding"/>
    <property type="evidence" value="ECO:0007669"/>
    <property type="project" value="UniProtKB-KW"/>
</dbReference>
<evidence type="ECO:0000259" key="12">
    <source>
        <dbReference type="PROSITE" id="PS51192"/>
    </source>
</evidence>
<evidence type="ECO:0000256" key="2">
    <source>
        <dbReference type="ARBA" id="ARBA00022737"/>
    </source>
</evidence>
<name>A0A9N9GY59_FUNMO</name>
<keyword evidence="15" id="KW-1185">Reference proteome</keyword>
<dbReference type="InterPro" id="IPR027417">
    <property type="entry name" value="P-loop_NTPase"/>
</dbReference>
<dbReference type="SMART" id="SM00487">
    <property type="entry name" value="DEXDc"/>
    <property type="match status" value="1"/>
</dbReference>
<dbReference type="GO" id="GO:0016887">
    <property type="term" value="F:ATP hydrolysis activity"/>
    <property type="evidence" value="ECO:0007669"/>
    <property type="project" value="InterPro"/>
</dbReference>
<dbReference type="GO" id="GO:0005634">
    <property type="term" value="C:nucleus"/>
    <property type="evidence" value="ECO:0007669"/>
    <property type="project" value="UniProtKB-SubCell"/>
</dbReference>
<evidence type="ECO:0000256" key="6">
    <source>
        <dbReference type="ARBA" id="ARBA00022840"/>
    </source>
</evidence>
<keyword evidence="3" id="KW-0547">Nucleotide-binding</keyword>
<feature type="non-terminal residue" evidence="14">
    <location>
        <position position="1910"/>
    </location>
</feature>
<dbReference type="SMART" id="SM00490">
    <property type="entry name" value="HELICc"/>
    <property type="match status" value="1"/>
</dbReference>
<dbReference type="SUPFAM" id="SSF52540">
    <property type="entry name" value="P-loop containing nucleoside triphosphate hydrolases"/>
    <property type="match status" value="2"/>
</dbReference>
<dbReference type="EMBL" id="CAJVPP010004063">
    <property type="protein sequence ID" value="CAG8642912.1"/>
    <property type="molecule type" value="Genomic_DNA"/>
</dbReference>
<keyword evidence="6" id="KW-0067">ATP-binding</keyword>
<dbReference type="CDD" id="cd17999">
    <property type="entry name" value="DEXHc_Mot1"/>
    <property type="match status" value="1"/>
</dbReference>
<keyword evidence="5" id="KW-0347">Helicase</keyword>
<evidence type="ECO:0000256" key="1">
    <source>
        <dbReference type="ARBA" id="ARBA00004123"/>
    </source>
</evidence>
<dbReference type="CDD" id="cd18793">
    <property type="entry name" value="SF2_C_SNF"/>
    <property type="match status" value="1"/>
</dbReference>
<feature type="compositionally biased region" description="Polar residues" evidence="11">
    <location>
        <begin position="718"/>
        <end position="727"/>
    </location>
</feature>
<dbReference type="InterPro" id="IPR022707">
    <property type="entry name" value="Mot1_central_dom"/>
</dbReference>
<evidence type="ECO:0000256" key="4">
    <source>
        <dbReference type="ARBA" id="ARBA00022801"/>
    </source>
</evidence>
<feature type="region of interest" description="Disordered" evidence="11">
    <location>
        <begin position="210"/>
        <end position="261"/>
    </location>
</feature>
<organism evidence="14 15">
    <name type="scientific">Funneliformis mosseae</name>
    <name type="common">Endomycorrhizal fungus</name>
    <name type="synonym">Glomus mosseae</name>
    <dbReference type="NCBI Taxonomy" id="27381"/>
    <lineage>
        <taxon>Eukaryota</taxon>
        <taxon>Fungi</taxon>
        <taxon>Fungi incertae sedis</taxon>
        <taxon>Mucoromycota</taxon>
        <taxon>Glomeromycotina</taxon>
        <taxon>Glomeromycetes</taxon>
        <taxon>Glomerales</taxon>
        <taxon>Glomeraceae</taxon>
        <taxon>Funneliformis</taxon>
    </lineage>
</organism>
<dbReference type="InterPro" id="IPR044972">
    <property type="entry name" value="Mot1"/>
</dbReference>
<dbReference type="InterPro" id="IPR038718">
    <property type="entry name" value="SNF2-like_sf"/>
</dbReference>
<evidence type="ECO:0000313" key="15">
    <source>
        <dbReference type="Proteomes" id="UP000789375"/>
    </source>
</evidence>
<dbReference type="InterPro" id="IPR001650">
    <property type="entry name" value="Helicase_C-like"/>
</dbReference>
<feature type="compositionally biased region" description="Basic and acidic residues" evidence="11">
    <location>
        <begin position="248"/>
        <end position="261"/>
    </location>
</feature>
<dbReference type="InterPro" id="IPR016024">
    <property type="entry name" value="ARM-type_fold"/>
</dbReference>
<dbReference type="PANTHER" id="PTHR36498">
    <property type="entry name" value="TATA-BINDING PROTEIN-ASSOCIATED FACTOR 172"/>
    <property type="match status" value="1"/>
</dbReference>
<gene>
    <name evidence="14" type="ORF">FMOSSE_LOCUS11080</name>
</gene>
<keyword evidence="7" id="KW-0238">DNA-binding</keyword>
<evidence type="ECO:0000256" key="7">
    <source>
        <dbReference type="ARBA" id="ARBA00023125"/>
    </source>
</evidence>
<dbReference type="Pfam" id="PF00271">
    <property type="entry name" value="Helicase_C"/>
    <property type="match status" value="1"/>
</dbReference>
<dbReference type="GO" id="GO:0004386">
    <property type="term" value="F:helicase activity"/>
    <property type="evidence" value="ECO:0007669"/>
    <property type="project" value="UniProtKB-KW"/>
</dbReference>
<dbReference type="InterPro" id="IPR044078">
    <property type="entry name" value="Mot1_ATP-bd"/>
</dbReference>
<dbReference type="FunFam" id="3.40.50.10810:FF:000009">
    <property type="entry name" value="B-TFIID TATA-box-binding protein-associated factor 1"/>
    <property type="match status" value="1"/>
</dbReference>
<feature type="region of interest" description="Disordered" evidence="11">
    <location>
        <begin position="1059"/>
        <end position="1078"/>
    </location>
</feature>
<dbReference type="Gene3D" id="3.40.50.300">
    <property type="entry name" value="P-loop containing nucleotide triphosphate hydrolases"/>
    <property type="match status" value="1"/>
</dbReference>
<dbReference type="Gene3D" id="3.40.50.10810">
    <property type="entry name" value="Tandem AAA-ATPase domain"/>
    <property type="match status" value="1"/>
</dbReference>
<keyword evidence="2" id="KW-0677">Repeat</keyword>
<evidence type="ECO:0000256" key="11">
    <source>
        <dbReference type="SAM" id="MobiDB-lite"/>
    </source>
</evidence>
<feature type="region of interest" description="Disordered" evidence="11">
    <location>
        <begin position="706"/>
        <end position="729"/>
    </location>
</feature>
<evidence type="ECO:0000256" key="8">
    <source>
        <dbReference type="ARBA" id="ARBA00023242"/>
    </source>
</evidence>
<dbReference type="PROSITE" id="PS51192">
    <property type="entry name" value="HELICASE_ATP_BIND_1"/>
    <property type="match status" value="1"/>
</dbReference>
<protein>
    <recommendedName>
        <fullName evidence="9">TATA-binding protein-associated factor mot1</fullName>
    </recommendedName>
    <alternativeName>
        <fullName evidence="10">Modifier of transcription 1</fullName>
    </alternativeName>
</protein>
<feature type="compositionally biased region" description="Pro residues" evidence="11">
    <location>
        <begin position="216"/>
        <end position="225"/>
    </location>
</feature>
<sequence length="1910" mass="213028">SQIPSIAPISAPRKHTVIHQPLYTVLAKNVDTVKLDRLVLLLDTGSTPAVRATAAQQLGEIQKQHPGELHNLLSRVIIHLSNKEWDTRIAAGQAIEAIAKNVPQWDPPEIIKLENEPYTVNKKNDNKYSFETFDIASVLQKGKTLLGSAGKEYDLDLSDLDPAQRLALQHKNLKERLGLGSEFMDVDLLDDVDISGASVPQTTQLQNTEFIAQPQPTQPPQPRSPGLPSEEMSGLSARERNRLKRKAKSDAKHKGKEKMRVVEMSGRRAGAEATTPLVAPISPSNVKAEPDGLPDSTQNDGYFNFTPQPCSSKIVVEAKKDISSNISEELSNEWPFEKVCESLCVSLFNSCWEVRHGACIGLREILKVHGHGAGRAVGLTKSENEARHNKWLDDIAIRLLCVFALDRFGDFVSDQVVAPVRETCSQTMGALLHYMSPQGVENVHRVLLRMIYQTDLLDGKTSIWEVRHAGMLGLKYAVAVRKDLVNMMLDGTVGAVILGLKDSDDDVRAVAASILIPIADSFVSLSSHKIPEIVSVLWDCLKDLKDDLTASTASVMDFLAKLFSFPSVLEYMRHAAASDPSHSLTTLIPRLYPFFRHTITSVRSAVLNTLLTFLGMNSSEEWVDDRTFRLVLQNMIVEEKKEVLDLSVQVWSALMYQNQLIQFTSPYIRTWFTIIMTPLGTPIDRRLFYIPEGTIPMEIIPTTISTTSTSNSRRRGQGRNQASNGSTDELVGHNIDVGMLQQDFALVSVDTVLRGRVAASKGLGMLMSRWPNEEILMACLSSSWASNKQLSAVIIEEWSRSVLDNSCQSFQSSLVHTSSFALNISEFMVQMLESDPPTFYAELVTILRRIRGECQAMLNTFVSVGRINSANVPALPIYVLGEVVQLDASQLFSVEIAAELATTTFNNLSAQVSGRSRRSAQVQPEERQSQLQDRQRRVLASIGYYESTKQKNDIIVFAAIAGAVVALQFLPPKLNPIIRSIMNSIKSEENLGLQQRSAATLASLVSLCSIAADSSIRVNPNDKIVKNLCTFLCSDPTTTPDIQNNHKKEGILSLLKAKEPDKASSNGDTSSEDEKLKSQRLIRRGAETALREFAMQFSHRLFEVVPKLWTCMCSSLDNVFSQDDEDTIGISLKTNNSIGQDVIDSLQIIQSLVPVVHENLYSKFTELLPHIVKAIQCQYSVIRFMAARCFATIASVITIPSMQIIIHQVIPLLGDSQNVIHRQGAAELIYHVVQTMDAKILPYVIFLIVPILGRMSDVDENVRLVSTNCFAMLIKLVPLEAGIPDPPGLSTELLKHRDDERRFLSQLLDSNKLDPYEIPINIKAELRKYQQEGVNWLAFLNKYQLHGILCDDMGLGKTLQSICILASDHYTRSEKYSQTKSPDCAPCPSLVVCPPTLTGHWYHEILNYTDTLKPLLYSGNPKDRDRYNILHYYVRNDIEDLANINWNYCILDEGHVIKNGKTKITKAVKSVKANHRLILSGTPIQNNVLELWSLFDFLMPGFLGTEKQFNERFGKPILSSRDSKSSSREQEAGALALEALHKQVLPFLLRRLKEDVLNDLPPKIIQDYYCELSDLQKQLYEQFAKSQAKSSVESELGTEHIEEEGDKKATHIFQALQYLRKLCNHPLLVMNDKHPQYRIVMDKLKSSRSSLHDLENAPKLLALKQLLLDCGIGVSTESEEGTLGAGAVSQHRALIFCQLKTMLDIIENDLFKPIMPSVTYMRLDGSVDANKRHGIVQQFNKDPSIDVLLLTTHVGGLGLNLTGADTVIFVEHDWNPMKDLQAMDRAHRIGQKKVVNVYRLITKGTLEEKIMGLQKFKLNIANSIVNQQNSGLQSMDTEQILDLFNVTTDHNNRNQKGGSTSISGTGSGFAKGKKISATKNVLEGLENLWDDTQYEDLNLDNFIESLNSGN</sequence>
<dbReference type="GO" id="GO:0017025">
    <property type="term" value="F:TBP-class protein binding"/>
    <property type="evidence" value="ECO:0007669"/>
    <property type="project" value="InterPro"/>
</dbReference>
<dbReference type="PROSITE" id="PS51194">
    <property type="entry name" value="HELICASE_CTER"/>
    <property type="match status" value="1"/>
</dbReference>
<evidence type="ECO:0000256" key="5">
    <source>
        <dbReference type="ARBA" id="ARBA00022806"/>
    </source>
</evidence>
<evidence type="ECO:0000256" key="9">
    <source>
        <dbReference type="ARBA" id="ARBA00073046"/>
    </source>
</evidence>